<dbReference type="SUPFAM" id="SSF52833">
    <property type="entry name" value="Thioredoxin-like"/>
    <property type="match status" value="1"/>
</dbReference>
<dbReference type="CDD" id="cd03023">
    <property type="entry name" value="DsbA_Com1_like"/>
    <property type="match status" value="1"/>
</dbReference>
<evidence type="ECO:0000256" key="5">
    <source>
        <dbReference type="SAM" id="SignalP"/>
    </source>
</evidence>
<reference evidence="8" key="1">
    <citation type="submission" date="2023-07" db="EMBL/GenBank/DDBJ databases">
        <title>Defluviimonas sediminis sp. nov., isolated from mangrove sediment.</title>
        <authorList>
            <person name="Liu L."/>
            <person name="Li J."/>
            <person name="Huang Y."/>
            <person name="Pan J."/>
            <person name="Li M."/>
        </authorList>
    </citation>
    <scope>NUCLEOTIDE SEQUENCE [LARGE SCALE GENOMIC DNA]</scope>
    <source>
        <strain evidence="8">FT324</strain>
    </source>
</reference>
<keyword evidence="2" id="KW-0560">Oxidoreductase</keyword>
<dbReference type="InterPro" id="IPR013766">
    <property type="entry name" value="Thioredoxin_domain"/>
</dbReference>
<dbReference type="PANTHER" id="PTHR13887">
    <property type="entry name" value="GLUTATHIONE S-TRANSFERASE KAPPA"/>
    <property type="match status" value="1"/>
</dbReference>
<dbReference type="EMBL" id="JAOCQF010000001">
    <property type="protein sequence ID" value="MCT8328582.1"/>
    <property type="molecule type" value="Genomic_DNA"/>
</dbReference>
<accession>A0ABT2NI37</accession>
<feature type="chain" id="PRO_5047136365" evidence="5">
    <location>
        <begin position="19"/>
        <end position="246"/>
    </location>
</feature>
<keyword evidence="8" id="KW-1185">Reference proteome</keyword>
<dbReference type="Pfam" id="PF18312">
    <property type="entry name" value="ScsC_N"/>
    <property type="match status" value="1"/>
</dbReference>
<evidence type="ECO:0000256" key="2">
    <source>
        <dbReference type="ARBA" id="ARBA00023002"/>
    </source>
</evidence>
<protein>
    <submittedName>
        <fullName evidence="7">DsbA family protein</fullName>
    </submittedName>
</protein>
<comment type="caution">
    <text evidence="7">The sequence shown here is derived from an EMBL/GenBank/DDBJ whole genome shotgun (WGS) entry which is preliminary data.</text>
</comment>
<evidence type="ECO:0000313" key="8">
    <source>
        <dbReference type="Proteomes" id="UP001205601"/>
    </source>
</evidence>
<feature type="signal peptide" evidence="5">
    <location>
        <begin position="1"/>
        <end position="18"/>
    </location>
</feature>
<dbReference type="Pfam" id="PF01323">
    <property type="entry name" value="DSBA"/>
    <property type="match status" value="1"/>
</dbReference>
<dbReference type="InterPro" id="IPR001853">
    <property type="entry name" value="DSBA-like_thioredoxin_dom"/>
</dbReference>
<evidence type="ECO:0000256" key="4">
    <source>
        <dbReference type="ARBA" id="ARBA00023284"/>
    </source>
</evidence>
<organism evidence="7 8">
    <name type="scientific">Albidovulum sediminis</name>
    <dbReference type="NCBI Taxonomy" id="3066345"/>
    <lineage>
        <taxon>Bacteria</taxon>
        <taxon>Pseudomonadati</taxon>
        <taxon>Pseudomonadota</taxon>
        <taxon>Alphaproteobacteria</taxon>
        <taxon>Rhodobacterales</taxon>
        <taxon>Paracoccaceae</taxon>
        <taxon>Albidovulum</taxon>
    </lineage>
</organism>
<feature type="domain" description="Thioredoxin" evidence="6">
    <location>
        <begin position="58"/>
        <end position="246"/>
    </location>
</feature>
<name>A0ABT2NI37_9RHOB</name>
<keyword evidence="3" id="KW-1015">Disulfide bond</keyword>
<gene>
    <name evidence="7" type="ORF">N5I32_03535</name>
</gene>
<dbReference type="Proteomes" id="UP001205601">
    <property type="component" value="Unassembled WGS sequence"/>
</dbReference>
<dbReference type="PANTHER" id="PTHR13887:SF14">
    <property type="entry name" value="DISULFIDE BOND FORMATION PROTEIN D"/>
    <property type="match status" value="1"/>
</dbReference>
<sequence length="246" mass="26377">MKRFALALALFAAHPAHAFDISAMSEAERAAFGAEVRSYLLANPEVLVEVINELEQRNAAAQAQGDQALVAANADDLHDDGWSFVGGNPDGDITVVEFLDYRCGYCRKAHGAVAELLASDGNIRFVVKEFPILGEESLMASRFAIAARMVAGDEAYGKIGAGFYESFRGAVTDATLRGFATDLGLDADAIMARMDDPEITQIIENNHLLAQRLQIAGTPSFVIGDQLLRGYAPVDALKAIVAEERG</sequence>
<dbReference type="InterPro" id="IPR036249">
    <property type="entry name" value="Thioredoxin-like_sf"/>
</dbReference>
<keyword evidence="4" id="KW-0676">Redox-active center</keyword>
<keyword evidence="1 5" id="KW-0732">Signal</keyword>
<proteinExistence type="predicted"/>
<evidence type="ECO:0000313" key="7">
    <source>
        <dbReference type="EMBL" id="MCT8328582.1"/>
    </source>
</evidence>
<dbReference type="RefSeq" id="WP_261494009.1">
    <property type="nucleotide sequence ID" value="NZ_JAOCQF010000001.1"/>
</dbReference>
<evidence type="ECO:0000256" key="1">
    <source>
        <dbReference type="ARBA" id="ARBA00022729"/>
    </source>
</evidence>
<evidence type="ECO:0000259" key="6">
    <source>
        <dbReference type="PROSITE" id="PS51352"/>
    </source>
</evidence>
<dbReference type="PROSITE" id="PS51352">
    <property type="entry name" value="THIOREDOXIN_2"/>
    <property type="match status" value="1"/>
</dbReference>
<dbReference type="Gene3D" id="3.40.30.10">
    <property type="entry name" value="Glutaredoxin"/>
    <property type="match status" value="1"/>
</dbReference>
<evidence type="ECO:0000256" key="3">
    <source>
        <dbReference type="ARBA" id="ARBA00023157"/>
    </source>
</evidence>
<dbReference type="InterPro" id="IPR041205">
    <property type="entry name" value="ScsC_N"/>
</dbReference>